<evidence type="ECO:0000313" key="12">
    <source>
        <dbReference type="EMBL" id="MFC4158003.1"/>
    </source>
</evidence>
<keyword evidence="2" id="KW-1003">Cell membrane</keyword>
<evidence type="ECO:0000256" key="9">
    <source>
        <dbReference type="PROSITE-ProRule" id="PRU01213"/>
    </source>
</evidence>
<dbReference type="Pfam" id="PF03459">
    <property type="entry name" value="TOBE"/>
    <property type="match status" value="1"/>
</dbReference>
<proteinExistence type="predicted"/>
<dbReference type="PANTHER" id="PTHR43514:SF10">
    <property type="entry name" value="MOLYBDENUM IMPORT ATP-BINDING PROTEIN MODC 2"/>
    <property type="match status" value="1"/>
</dbReference>
<dbReference type="InterPro" id="IPR005116">
    <property type="entry name" value="Transp-assoc_OB_typ1"/>
</dbReference>
<feature type="domain" description="ABC transporter" evidence="10">
    <location>
        <begin position="2"/>
        <end position="231"/>
    </location>
</feature>
<dbReference type="RefSeq" id="WP_378160224.1">
    <property type="nucleotide sequence ID" value="NZ_JBHSBU010000001.1"/>
</dbReference>
<sequence>MANELRLRLALRRGDFSLSVDLTLPGSGVSAIFGPSGCGKTSLLRAIAGLERAEGMIEVDGECWQNGRYRLPTHQRALGMVFQHSALLPHLDVEGNLRFGWRRAGGDPELLQRWIDRLDLGPLLLRRVQSLSGGERQRVGLARALVTAPRLLLLDEPLSALDGQRRAEILPYLARLRHEAGMPILLVSHAADEVARLADYLVLLREGRVVADGPALQLLQRDDLPLALEDDAAAVLEGTIQGRGPDGLYSVQVGPAQFHTYGASGHTAGETVRLRIPAREVSLTLSCHQDSSILNIVPVRLQTLRGLADPGQVQATLALGEQTLFARVSTRSAARLGLHEGMMLWAQIKAVAVLV</sequence>
<evidence type="ECO:0000256" key="6">
    <source>
        <dbReference type="ARBA" id="ARBA00022840"/>
    </source>
</evidence>
<keyword evidence="4" id="KW-0997">Cell inner membrane</keyword>
<keyword evidence="7" id="KW-1278">Translocase</keyword>
<dbReference type="PROSITE" id="PS51866">
    <property type="entry name" value="MOP"/>
    <property type="match status" value="1"/>
</dbReference>
<dbReference type="InterPro" id="IPR008995">
    <property type="entry name" value="Mo/tungstate-bd_C_term_dom"/>
</dbReference>
<dbReference type="Proteomes" id="UP001595791">
    <property type="component" value="Unassembled WGS sequence"/>
</dbReference>
<keyword evidence="3 9" id="KW-0500">Molybdenum</keyword>
<dbReference type="NCBIfam" id="TIGR02142">
    <property type="entry name" value="modC_ABC"/>
    <property type="match status" value="1"/>
</dbReference>
<dbReference type="Gene3D" id="2.40.50.100">
    <property type="match status" value="1"/>
</dbReference>
<evidence type="ECO:0000256" key="2">
    <source>
        <dbReference type="ARBA" id="ARBA00022475"/>
    </source>
</evidence>
<dbReference type="Gene3D" id="3.40.50.300">
    <property type="entry name" value="P-loop containing nucleotide triphosphate hydrolases"/>
    <property type="match status" value="1"/>
</dbReference>
<dbReference type="EMBL" id="JBHSBU010000001">
    <property type="protein sequence ID" value="MFC4158003.1"/>
    <property type="molecule type" value="Genomic_DNA"/>
</dbReference>
<comment type="caution">
    <text evidence="12">The sequence shown here is derived from an EMBL/GenBank/DDBJ whole genome shotgun (WGS) entry which is preliminary data.</text>
</comment>
<dbReference type="SUPFAM" id="SSF50331">
    <property type="entry name" value="MOP-like"/>
    <property type="match status" value="1"/>
</dbReference>
<reference evidence="13" key="1">
    <citation type="journal article" date="2019" name="Int. J. Syst. Evol. Microbiol.">
        <title>The Global Catalogue of Microorganisms (GCM) 10K type strain sequencing project: providing services to taxonomists for standard genome sequencing and annotation.</title>
        <authorList>
            <consortium name="The Broad Institute Genomics Platform"/>
            <consortium name="The Broad Institute Genome Sequencing Center for Infectious Disease"/>
            <person name="Wu L."/>
            <person name="Ma J."/>
        </authorList>
    </citation>
    <scope>NUCLEOTIDE SEQUENCE [LARGE SCALE GENOMIC DNA]</scope>
    <source>
        <strain evidence="13">LMG 29894</strain>
    </source>
</reference>
<dbReference type="InterPro" id="IPR003439">
    <property type="entry name" value="ABC_transporter-like_ATP-bd"/>
</dbReference>
<evidence type="ECO:0000256" key="8">
    <source>
        <dbReference type="ARBA" id="ARBA00023136"/>
    </source>
</evidence>
<dbReference type="InterPro" id="IPR003593">
    <property type="entry name" value="AAA+_ATPase"/>
</dbReference>
<organism evidence="12 13">
    <name type="scientific">Chitinimonas lacunae</name>
    <dbReference type="NCBI Taxonomy" id="1963018"/>
    <lineage>
        <taxon>Bacteria</taxon>
        <taxon>Pseudomonadati</taxon>
        <taxon>Pseudomonadota</taxon>
        <taxon>Betaproteobacteria</taxon>
        <taxon>Neisseriales</taxon>
        <taxon>Chitinibacteraceae</taxon>
        <taxon>Chitinimonas</taxon>
    </lineage>
</organism>
<dbReference type="PANTHER" id="PTHR43514">
    <property type="entry name" value="ABC TRANSPORTER I FAMILY MEMBER 10"/>
    <property type="match status" value="1"/>
</dbReference>
<protein>
    <submittedName>
        <fullName evidence="12">Molybdenum ABC transporter ATP-binding protein</fullName>
    </submittedName>
</protein>
<evidence type="ECO:0000256" key="4">
    <source>
        <dbReference type="ARBA" id="ARBA00022519"/>
    </source>
</evidence>
<dbReference type="PROSITE" id="PS50893">
    <property type="entry name" value="ABC_TRANSPORTER_2"/>
    <property type="match status" value="1"/>
</dbReference>
<keyword evidence="1" id="KW-0813">Transport</keyword>
<accession>A0ABV8MLP4</accession>
<dbReference type="InterPro" id="IPR027417">
    <property type="entry name" value="P-loop_NTPase"/>
</dbReference>
<dbReference type="InterPro" id="IPR011868">
    <property type="entry name" value="ModC_ABC_ATP-bd"/>
</dbReference>
<evidence type="ECO:0000256" key="5">
    <source>
        <dbReference type="ARBA" id="ARBA00022741"/>
    </source>
</evidence>
<keyword evidence="6 12" id="KW-0067">ATP-binding</keyword>
<dbReference type="InterPro" id="IPR050334">
    <property type="entry name" value="Molybdenum_import_ModC"/>
</dbReference>
<gene>
    <name evidence="12" type="primary">modC</name>
    <name evidence="12" type="ORF">ACFOW7_01405</name>
</gene>
<evidence type="ECO:0000256" key="1">
    <source>
        <dbReference type="ARBA" id="ARBA00022448"/>
    </source>
</evidence>
<dbReference type="SUPFAM" id="SSF52540">
    <property type="entry name" value="P-loop containing nucleoside triphosphate hydrolases"/>
    <property type="match status" value="1"/>
</dbReference>
<keyword evidence="5" id="KW-0547">Nucleotide-binding</keyword>
<dbReference type="GO" id="GO:0005524">
    <property type="term" value="F:ATP binding"/>
    <property type="evidence" value="ECO:0007669"/>
    <property type="project" value="UniProtKB-KW"/>
</dbReference>
<dbReference type="SMART" id="SM00382">
    <property type="entry name" value="AAA"/>
    <property type="match status" value="1"/>
</dbReference>
<dbReference type="InterPro" id="IPR004606">
    <property type="entry name" value="Mop_domain"/>
</dbReference>
<evidence type="ECO:0000256" key="3">
    <source>
        <dbReference type="ARBA" id="ARBA00022505"/>
    </source>
</evidence>
<dbReference type="InterPro" id="IPR017871">
    <property type="entry name" value="ABC_transporter-like_CS"/>
</dbReference>
<evidence type="ECO:0000259" key="11">
    <source>
        <dbReference type="PROSITE" id="PS51866"/>
    </source>
</evidence>
<evidence type="ECO:0000259" key="10">
    <source>
        <dbReference type="PROSITE" id="PS50893"/>
    </source>
</evidence>
<name>A0ABV8MLP4_9NEIS</name>
<dbReference type="PROSITE" id="PS00211">
    <property type="entry name" value="ABC_TRANSPORTER_1"/>
    <property type="match status" value="1"/>
</dbReference>
<evidence type="ECO:0000313" key="13">
    <source>
        <dbReference type="Proteomes" id="UP001595791"/>
    </source>
</evidence>
<keyword evidence="13" id="KW-1185">Reference proteome</keyword>
<feature type="domain" description="Mop" evidence="11">
    <location>
        <begin position="290"/>
        <end position="355"/>
    </location>
</feature>
<dbReference type="Pfam" id="PF00005">
    <property type="entry name" value="ABC_tran"/>
    <property type="match status" value="1"/>
</dbReference>
<evidence type="ECO:0000256" key="7">
    <source>
        <dbReference type="ARBA" id="ARBA00022967"/>
    </source>
</evidence>
<keyword evidence="8" id="KW-0472">Membrane</keyword>